<gene>
    <name evidence="2" type="ORF">MTR67_021460</name>
</gene>
<keyword evidence="3" id="KW-1185">Reference proteome</keyword>
<feature type="transmembrane region" description="Helical" evidence="1">
    <location>
        <begin position="269"/>
        <end position="297"/>
    </location>
</feature>
<proteinExistence type="predicted"/>
<keyword evidence="1" id="KW-0472">Membrane</keyword>
<dbReference type="PANTHER" id="PTHR37185:SF3">
    <property type="entry name" value="MEMBRANE PROTEIN"/>
    <property type="match status" value="1"/>
</dbReference>
<feature type="transmembrane region" description="Helical" evidence="1">
    <location>
        <begin position="98"/>
        <end position="116"/>
    </location>
</feature>
<keyword evidence="1" id="KW-1133">Transmembrane helix</keyword>
<feature type="transmembrane region" description="Helical" evidence="1">
    <location>
        <begin position="240"/>
        <end position="257"/>
    </location>
</feature>
<organism evidence="2 3">
    <name type="scientific">Solanum verrucosum</name>
    <dbReference type="NCBI Taxonomy" id="315347"/>
    <lineage>
        <taxon>Eukaryota</taxon>
        <taxon>Viridiplantae</taxon>
        <taxon>Streptophyta</taxon>
        <taxon>Embryophyta</taxon>
        <taxon>Tracheophyta</taxon>
        <taxon>Spermatophyta</taxon>
        <taxon>Magnoliopsida</taxon>
        <taxon>eudicotyledons</taxon>
        <taxon>Gunneridae</taxon>
        <taxon>Pentapetalae</taxon>
        <taxon>asterids</taxon>
        <taxon>lamiids</taxon>
        <taxon>Solanales</taxon>
        <taxon>Solanaceae</taxon>
        <taxon>Solanoideae</taxon>
        <taxon>Solaneae</taxon>
        <taxon>Solanum</taxon>
    </lineage>
</organism>
<evidence type="ECO:0000313" key="2">
    <source>
        <dbReference type="EMBL" id="WMV28075.1"/>
    </source>
</evidence>
<evidence type="ECO:0000256" key="1">
    <source>
        <dbReference type="SAM" id="Phobius"/>
    </source>
</evidence>
<accession>A0AAF0TVT3</accession>
<feature type="transmembrane region" description="Helical" evidence="1">
    <location>
        <begin position="170"/>
        <end position="190"/>
    </location>
</feature>
<feature type="transmembrane region" description="Helical" evidence="1">
    <location>
        <begin position="144"/>
        <end position="163"/>
    </location>
</feature>
<dbReference type="AlphaFoldDB" id="A0AAF0TVT3"/>
<name>A0AAF0TVT3_SOLVR</name>
<protein>
    <submittedName>
        <fullName evidence="2">Uncharacterized protein</fullName>
    </submittedName>
</protein>
<dbReference type="EMBL" id="CP133616">
    <property type="protein sequence ID" value="WMV28075.1"/>
    <property type="molecule type" value="Genomic_DNA"/>
</dbReference>
<dbReference type="InterPro" id="IPR018710">
    <property type="entry name" value="DUF2232"/>
</dbReference>
<dbReference type="PANTHER" id="PTHR37185">
    <property type="entry name" value="MEMBRANE PROTEIN"/>
    <property type="match status" value="1"/>
</dbReference>
<sequence length="316" mass="34793">MNVLKLHYHSKFSSISGNLSPRSSFLAPHFIFLPTHKPKILPLVLNCSLDNFKPSNVKGSTVKTQIWSDKEEENSEEYEYLAPDGVVHKRTLRLVEGAMFAAVSGLAYLLSNSLAIEYLNNTVMYVTSESGTNQGNLALRVAQNYFGCFFALPIVVSSMRWGVAAGRKTMVATVVLLFVLSGPVKALNYMLMHGLLGFTMGSLWRLRTSWGASILLCALARAVGALGYVILSSFLIGENILALITINIHASLSYILTSLGSPIVPSMNFIYTLFGTLLLINCAFFVSLLHLLYAIFLTKFGMKANLRLPRWLAIAI</sequence>
<evidence type="ECO:0000313" key="3">
    <source>
        <dbReference type="Proteomes" id="UP001234989"/>
    </source>
</evidence>
<dbReference type="Pfam" id="PF09991">
    <property type="entry name" value="DUF2232"/>
    <property type="match status" value="1"/>
</dbReference>
<dbReference type="Proteomes" id="UP001234989">
    <property type="component" value="Chromosome 5"/>
</dbReference>
<feature type="transmembrane region" description="Helical" evidence="1">
    <location>
        <begin position="210"/>
        <end position="231"/>
    </location>
</feature>
<reference evidence="2" key="1">
    <citation type="submission" date="2023-08" db="EMBL/GenBank/DDBJ databases">
        <title>A de novo genome assembly of Solanum verrucosum Schlechtendal, a Mexican diploid species geographically isolated from the other diploid A-genome species in potato relatives.</title>
        <authorList>
            <person name="Hosaka K."/>
        </authorList>
    </citation>
    <scope>NUCLEOTIDE SEQUENCE</scope>
    <source>
        <tissue evidence="2">Young leaves</tissue>
    </source>
</reference>
<keyword evidence="1" id="KW-0812">Transmembrane</keyword>